<comment type="caution">
    <text evidence="1">The sequence shown here is derived from an EMBL/GenBank/DDBJ whole genome shotgun (WGS) entry which is preliminary data.</text>
</comment>
<dbReference type="Proteomes" id="UP000034736">
    <property type="component" value="Unassembled WGS sequence"/>
</dbReference>
<name>A0A0G1H722_9BACT</name>
<evidence type="ECO:0000313" key="2">
    <source>
        <dbReference type="Proteomes" id="UP000034736"/>
    </source>
</evidence>
<sequence>MPEQSSTIENAELMEKVELLPYFPTDFERAEAGLKKFNEVFERSEVLKNRW</sequence>
<gene>
    <name evidence="1" type="ORF">UW30_C0001G0028</name>
</gene>
<organism evidence="1 2">
    <name type="scientific">Candidatus Giovannonibacteria bacterium GW2011_GWA2_44_13b</name>
    <dbReference type="NCBI Taxonomy" id="1618647"/>
    <lineage>
        <taxon>Bacteria</taxon>
        <taxon>Candidatus Giovannoniibacteriota</taxon>
    </lineage>
</organism>
<proteinExistence type="predicted"/>
<reference evidence="1 2" key="1">
    <citation type="journal article" date="2015" name="Nature">
        <title>rRNA introns, odd ribosomes, and small enigmatic genomes across a large radiation of phyla.</title>
        <authorList>
            <person name="Brown C.T."/>
            <person name="Hug L.A."/>
            <person name="Thomas B.C."/>
            <person name="Sharon I."/>
            <person name="Castelle C.J."/>
            <person name="Singh A."/>
            <person name="Wilkins M.J."/>
            <person name="Williams K.H."/>
            <person name="Banfield J.F."/>
        </authorList>
    </citation>
    <scope>NUCLEOTIDE SEQUENCE [LARGE SCALE GENOMIC DNA]</scope>
</reference>
<dbReference type="EMBL" id="LCHU01000001">
    <property type="protein sequence ID" value="KKT42303.1"/>
    <property type="molecule type" value="Genomic_DNA"/>
</dbReference>
<dbReference type="AlphaFoldDB" id="A0A0G1H722"/>
<accession>A0A0G1H722</accession>
<protein>
    <submittedName>
        <fullName evidence="1">Uncharacterized protein</fullName>
    </submittedName>
</protein>
<evidence type="ECO:0000313" key="1">
    <source>
        <dbReference type="EMBL" id="KKT42303.1"/>
    </source>
</evidence>